<gene>
    <name evidence="2" type="ORF">SAMN05421544_12132</name>
</gene>
<keyword evidence="1" id="KW-0472">Membrane</keyword>
<dbReference type="EMBL" id="FNAS01000021">
    <property type="protein sequence ID" value="SDE73466.1"/>
    <property type="molecule type" value="Genomic_DNA"/>
</dbReference>
<evidence type="ECO:0000256" key="1">
    <source>
        <dbReference type="SAM" id="Phobius"/>
    </source>
</evidence>
<proteinExistence type="predicted"/>
<keyword evidence="3" id="KW-1185">Reference proteome</keyword>
<accession>A0A1G7FC70</accession>
<sequence length="63" mass="7293">MENKTNSRGLGFLGVLTLIFITLKLIGYIDWSWWWVLSPLLIPLIIGILILAPLLIYLRKKIK</sequence>
<evidence type="ECO:0000313" key="2">
    <source>
        <dbReference type="EMBL" id="SDE73466.1"/>
    </source>
</evidence>
<dbReference type="AlphaFoldDB" id="A0A1G7FC70"/>
<name>A0A1G7FC70_9FLAO</name>
<reference evidence="2 3" key="1">
    <citation type="submission" date="2016-10" db="EMBL/GenBank/DDBJ databases">
        <authorList>
            <person name="de Groot N.N."/>
        </authorList>
    </citation>
    <scope>NUCLEOTIDE SEQUENCE [LARGE SCALE GENOMIC DNA]</scope>
    <source>
        <strain evidence="2 3">DSM 24015</strain>
    </source>
</reference>
<dbReference type="OrthoDB" id="4578823at2"/>
<keyword evidence="1" id="KW-1133">Transmembrane helix</keyword>
<feature type="transmembrane region" description="Helical" evidence="1">
    <location>
        <begin position="12"/>
        <end position="29"/>
    </location>
</feature>
<keyword evidence="1" id="KW-0812">Transmembrane</keyword>
<feature type="transmembrane region" description="Helical" evidence="1">
    <location>
        <begin position="35"/>
        <end position="58"/>
    </location>
</feature>
<dbReference type="STRING" id="1071918.SAMN05421544_12132"/>
<organism evidence="2 3">
    <name type="scientific">Riemerella columbipharyngis</name>
    <dbReference type="NCBI Taxonomy" id="1071918"/>
    <lineage>
        <taxon>Bacteria</taxon>
        <taxon>Pseudomonadati</taxon>
        <taxon>Bacteroidota</taxon>
        <taxon>Flavobacteriia</taxon>
        <taxon>Flavobacteriales</taxon>
        <taxon>Weeksellaceae</taxon>
        <taxon>Riemerella</taxon>
    </lineage>
</organism>
<evidence type="ECO:0000313" key="3">
    <source>
        <dbReference type="Proteomes" id="UP000198517"/>
    </source>
</evidence>
<evidence type="ECO:0008006" key="4">
    <source>
        <dbReference type="Google" id="ProtNLM"/>
    </source>
</evidence>
<protein>
    <recommendedName>
        <fullName evidence="4">Transmembrane Fragile-X-F protein</fullName>
    </recommendedName>
</protein>
<dbReference type="Proteomes" id="UP000198517">
    <property type="component" value="Unassembled WGS sequence"/>
</dbReference>